<evidence type="ECO:0000313" key="6">
    <source>
        <dbReference type="Proteomes" id="UP000663848"/>
    </source>
</evidence>
<dbReference type="AlphaFoldDB" id="A0A821VRP2"/>
<evidence type="ECO:0000256" key="1">
    <source>
        <dbReference type="ARBA" id="ARBA00004123"/>
    </source>
</evidence>
<keyword evidence="4" id="KW-0010">Activator</keyword>
<name>A0A821VRP2_9BILA</name>
<dbReference type="GO" id="GO:0016592">
    <property type="term" value="C:mediator complex"/>
    <property type="evidence" value="ECO:0007669"/>
    <property type="project" value="InterPro"/>
</dbReference>
<evidence type="ECO:0000256" key="4">
    <source>
        <dbReference type="RuleBase" id="RU364152"/>
    </source>
</evidence>
<dbReference type="GO" id="GO:0006357">
    <property type="term" value="P:regulation of transcription by RNA polymerase II"/>
    <property type="evidence" value="ECO:0007669"/>
    <property type="project" value="InterPro"/>
</dbReference>
<dbReference type="Pfam" id="PF08612">
    <property type="entry name" value="Med20"/>
    <property type="match status" value="1"/>
</dbReference>
<feature type="non-terminal residue" evidence="5">
    <location>
        <position position="101"/>
    </location>
</feature>
<evidence type="ECO:0000256" key="2">
    <source>
        <dbReference type="ARBA" id="ARBA00010743"/>
    </source>
</evidence>
<comment type="function">
    <text evidence="4">Component of the Mediator complex, a coactivator involved in the regulated transcription of nearly all RNA polymerase II-dependent genes. Mediator functions as a bridge to convey information from gene-specific regulatory proteins to the basal RNA polymerase II transcription machinery. Mediator is recruited to promoters by direct interactions with regulatory proteins and serves as a scaffold for the assembly of a functional preinitiation complex with RNA polymerase II and the general transcription factors.</text>
</comment>
<comment type="subcellular location">
    <subcellularLocation>
        <location evidence="1 4">Nucleus</location>
    </subcellularLocation>
</comment>
<evidence type="ECO:0000256" key="3">
    <source>
        <dbReference type="ARBA" id="ARBA00023242"/>
    </source>
</evidence>
<dbReference type="GO" id="GO:0003712">
    <property type="term" value="F:transcription coregulator activity"/>
    <property type="evidence" value="ECO:0007669"/>
    <property type="project" value="InterPro"/>
</dbReference>
<comment type="caution">
    <text evidence="5">The sequence shown here is derived from an EMBL/GenBank/DDBJ whole genome shotgun (WGS) entry which is preliminary data.</text>
</comment>
<keyword evidence="4" id="KW-0805">Transcription regulation</keyword>
<comment type="subunit">
    <text evidence="4">Component of the Mediator complex.</text>
</comment>
<dbReference type="EMBL" id="CAJOBR010014345">
    <property type="protein sequence ID" value="CAF4910544.1"/>
    <property type="molecule type" value="Genomic_DNA"/>
</dbReference>
<evidence type="ECO:0000313" key="5">
    <source>
        <dbReference type="EMBL" id="CAF4910544.1"/>
    </source>
</evidence>
<protein>
    <recommendedName>
        <fullName evidence="4">Mediator of RNA polymerase II transcription subunit 20</fullName>
    </recommendedName>
    <alternativeName>
        <fullName evidence="4">Mediator complex subunit 20</fullName>
    </alternativeName>
</protein>
<keyword evidence="3 4" id="KW-0539">Nucleus</keyword>
<dbReference type="InterPro" id="IPR013921">
    <property type="entry name" value="Mediator_Med20"/>
</dbReference>
<sequence>FEYQDFIINLGIVNQSQTTKGLILEVAYVPMDETREGYCLIQEFLQSFLNMTKPMVQKAITEQLSNWLRSLKEKKDAEYTPSISLLQYLDIFLNMRKQPNE</sequence>
<dbReference type="Proteomes" id="UP000663848">
    <property type="component" value="Unassembled WGS sequence"/>
</dbReference>
<organism evidence="5 6">
    <name type="scientific">Rotaria socialis</name>
    <dbReference type="NCBI Taxonomy" id="392032"/>
    <lineage>
        <taxon>Eukaryota</taxon>
        <taxon>Metazoa</taxon>
        <taxon>Spiralia</taxon>
        <taxon>Gnathifera</taxon>
        <taxon>Rotifera</taxon>
        <taxon>Eurotatoria</taxon>
        <taxon>Bdelloidea</taxon>
        <taxon>Philodinida</taxon>
        <taxon>Philodinidae</taxon>
        <taxon>Rotaria</taxon>
    </lineage>
</organism>
<keyword evidence="4" id="KW-0804">Transcription</keyword>
<proteinExistence type="inferred from homology"/>
<gene>
    <name evidence="4" type="primary">MED20</name>
    <name evidence="5" type="ORF">QYT958_LOCUS31121</name>
</gene>
<accession>A0A821VRP2</accession>
<reference evidence="5" key="1">
    <citation type="submission" date="2021-02" db="EMBL/GenBank/DDBJ databases">
        <authorList>
            <person name="Nowell W R."/>
        </authorList>
    </citation>
    <scope>NUCLEOTIDE SEQUENCE</scope>
</reference>
<comment type="similarity">
    <text evidence="2 4">Belongs to the Mediator complex subunit 20 family.</text>
</comment>